<sequence length="256" mass="28320">SFDEVCIAPETIETLRRIVSLPLLYPSAFTSGVLGRESIGGILLYGPPGTGKTLLCRAAAQECGATMLYIKPSDVMDCYVGESEKLVKAIFSLARRLAPCLVFIDEVDALFGKRKEDDKKWYRNISMDGLLSPTKDKEGGVAVIGATNRPQDIDDAVLRRLPSRMMVDLPGTKEREQILKVHLRGEKLDESLNLEAIASKTDKYSGSDLKSASLKAALTAIYSHLIARSLRLGRDAVIETSDWRCELEHVEETQRF</sequence>
<dbReference type="InterPro" id="IPR003593">
    <property type="entry name" value="AAA+_ATPase"/>
</dbReference>
<accession>A0A0C9V4Y6</accession>
<protein>
    <recommendedName>
        <fullName evidence="6">AAA+ ATPase domain-containing protein</fullName>
    </recommendedName>
</protein>
<dbReference type="Gene3D" id="3.40.50.300">
    <property type="entry name" value="P-loop containing nucleotide triphosphate hydrolases"/>
    <property type="match status" value="1"/>
</dbReference>
<feature type="non-terminal residue" evidence="7">
    <location>
        <position position="256"/>
    </location>
</feature>
<dbReference type="HOGENOM" id="CLU_000688_21_3_1"/>
<dbReference type="PROSITE" id="PS00674">
    <property type="entry name" value="AAA"/>
    <property type="match status" value="1"/>
</dbReference>
<keyword evidence="4" id="KW-0496">Mitochondrion</keyword>
<dbReference type="Proteomes" id="UP000054279">
    <property type="component" value="Unassembled WGS sequence"/>
</dbReference>
<evidence type="ECO:0000256" key="1">
    <source>
        <dbReference type="ARBA" id="ARBA00004173"/>
    </source>
</evidence>
<dbReference type="SMART" id="SM00382">
    <property type="entry name" value="AAA"/>
    <property type="match status" value="1"/>
</dbReference>
<dbReference type="GO" id="GO:0016887">
    <property type="term" value="F:ATP hydrolysis activity"/>
    <property type="evidence" value="ECO:0007669"/>
    <property type="project" value="InterPro"/>
</dbReference>
<dbReference type="InterPro" id="IPR003960">
    <property type="entry name" value="ATPase_AAA_CS"/>
</dbReference>
<evidence type="ECO:0000256" key="4">
    <source>
        <dbReference type="ARBA" id="ARBA00023128"/>
    </source>
</evidence>
<reference evidence="7 8" key="1">
    <citation type="submission" date="2014-06" db="EMBL/GenBank/DDBJ databases">
        <title>Evolutionary Origins and Diversification of the Mycorrhizal Mutualists.</title>
        <authorList>
            <consortium name="DOE Joint Genome Institute"/>
            <consortium name="Mycorrhizal Genomics Consortium"/>
            <person name="Kohler A."/>
            <person name="Kuo A."/>
            <person name="Nagy L.G."/>
            <person name="Floudas D."/>
            <person name="Copeland A."/>
            <person name="Barry K.W."/>
            <person name="Cichocki N."/>
            <person name="Veneault-Fourrey C."/>
            <person name="LaButti K."/>
            <person name="Lindquist E.A."/>
            <person name="Lipzen A."/>
            <person name="Lundell T."/>
            <person name="Morin E."/>
            <person name="Murat C."/>
            <person name="Riley R."/>
            <person name="Ohm R."/>
            <person name="Sun H."/>
            <person name="Tunlid A."/>
            <person name="Henrissat B."/>
            <person name="Grigoriev I.V."/>
            <person name="Hibbett D.S."/>
            <person name="Martin F."/>
        </authorList>
    </citation>
    <scope>NUCLEOTIDE SEQUENCE [LARGE SCALE GENOMIC DNA]</scope>
    <source>
        <strain evidence="7 8">SS14</strain>
    </source>
</reference>
<keyword evidence="2 5" id="KW-0547">Nucleotide-binding</keyword>
<evidence type="ECO:0000256" key="2">
    <source>
        <dbReference type="ARBA" id="ARBA00022741"/>
    </source>
</evidence>
<comment type="similarity">
    <text evidence="5">Belongs to the AAA ATPase family.</text>
</comment>
<comment type="subcellular location">
    <subcellularLocation>
        <location evidence="1">Mitochondrion</location>
    </subcellularLocation>
</comment>
<gene>
    <name evidence="7" type="ORF">M422DRAFT_184358</name>
</gene>
<keyword evidence="3 5" id="KW-0067">ATP-binding</keyword>
<dbReference type="PANTHER" id="PTHR45644">
    <property type="entry name" value="AAA ATPASE, PUTATIVE (AFU_ORTHOLOGUE AFUA_2G12920)-RELATED-RELATED"/>
    <property type="match status" value="1"/>
</dbReference>
<evidence type="ECO:0000313" key="8">
    <source>
        <dbReference type="Proteomes" id="UP000054279"/>
    </source>
</evidence>
<feature type="domain" description="AAA+ ATPase" evidence="6">
    <location>
        <begin position="38"/>
        <end position="171"/>
    </location>
</feature>
<dbReference type="Pfam" id="PF00004">
    <property type="entry name" value="AAA"/>
    <property type="match status" value="1"/>
</dbReference>
<dbReference type="GO" id="GO:0005741">
    <property type="term" value="C:mitochondrial outer membrane"/>
    <property type="evidence" value="ECO:0007669"/>
    <property type="project" value="TreeGrafter"/>
</dbReference>
<dbReference type="InterPro" id="IPR051701">
    <property type="entry name" value="Mito_OM_Translocase_MSP1"/>
</dbReference>
<dbReference type="PANTHER" id="PTHR45644:SF56">
    <property type="entry name" value="AAA ATPASE, PUTATIVE (AFU_ORTHOLOGUE AFUA_2G12920)-RELATED"/>
    <property type="match status" value="1"/>
</dbReference>
<dbReference type="EMBL" id="KN837225">
    <property type="protein sequence ID" value="KIJ32550.1"/>
    <property type="molecule type" value="Genomic_DNA"/>
</dbReference>
<dbReference type="OrthoDB" id="39734at2759"/>
<keyword evidence="8" id="KW-1185">Reference proteome</keyword>
<evidence type="ECO:0000313" key="7">
    <source>
        <dbReference type="EMBL" id="KIJ32550.1"/>
    </source>
</evidence>
<organism evidence="7 8">
    <name type="scientific">Sphaerobolus stellatus (strain SS14)</name>
    <dbReference type="NCBI Taxonomy" id="990650"/>
    <lineage>
        <taxon>Eukaryota</taxon>
        <taxon>Fungi</taxon>
        <taxon>Dikarya</taxon>
        <taxon>Basidiomycota</taxon>
        <taxon>Agaricomycotina</taxon>
        <taxon>Agaricomycetes</taxon>
        <taxon>Phallomycetidae</taxon>
        <taxon>Geastrales</taxon>
        <taxon>Sphaerobolaceae</taxon>
        <taxon>Sphaerobolus</taxon>
    </lineage>
</organism>
<evidence type="ECO:0000259" key="6">
    <source>
        <dbReference type="SMART" id="SM00382"/>
    </source>
</evidence>
<dbReference type="GO" id="GO:0005524">
    <property type="term" value="F:ATP binding"/>
    <property type="evidence" value="ECO:0007669"/>
    <property type="project" value="UniProtKB-KW"/>
</dbReference>
<dbReference type="InterPro" id="IPR027417">
    <property type="entry name" value="P-loop_NTPase"/>
</dbReference>
<dbReference type="InterPro" id="IPR003959">
    <property type="entry name" value="ATPase_AAA_core"/>
</dbReference>
<evidence type="ECO:0000256" key="5">
    <source>
        <dbReference type="RuleBase" id="RU003651"/>
    </source>
</evidence>
<dbReference type="SUPFAM" id="SSF52540">
    <property type="entry name" value="P-loop containing nucleoside triphosphate hydrolases"/>
    <property type="match status" value="1"/>
</dbReference>
<proteinExistence type="inferred from homology"/>
<dbReference type="Gene3D" id="1.10.8.60">
    <property type="match status" value="1"/>
</dbReference>
<dbReference type="AlphaFoldDB" id="A0A0C9V4Y6"/>
<evidence type="ECO:0000256" key="3">
    <source>
        <dbReference type="ARBA" id="ARBA00022840"/>
    </source>
</evidence>
<name>A0A0C9V4Y6_SPHS4</name>